<evidence type="ECO:0000313" key="2">
    <source>
        <dbReference type="Proteomes" id="UP000887104"/>
    </source>
</evidence>
<evidence type="ECO:0000313" key="1">
    <source>
        <dbReference type="EMBL" id="GIU52496.1"/>
    </source>
</evidence>
<name>A0ABQ4PRZ8_9GAMM</name>
<proteinExistence type="predicted"/>
<reference evidence="1" key="1">
    <citation type="submission" date="2021-05" db="EMBL/GenBank/DDBJ databases">
        <title>Molecular characterization for Shewanella algae harboring chromosomal blaOXA-55-like strains isolated from clinical and environment sample.</title>
        <authorList>
            <person name="Ohama Y."/>
            <person name="Aoki K."/>
            <person name="Harada S."/>
            <person name="Moriya K."/>
            <person name="Ishii Y."/>
            <person name="Tateda K."/>
        </authorList>
    </citation>
    <scope>NUCLEOTIDE SEQUENCE</scope>
    <source>
        <strain evidence="1">JCM 11563</strain>
    </source>
</reference>
<accession>A0ABQ4PRZ8</accession>
<protein>
    <submittedName>
        <fullName evidence="1">Uncharacterized protein</fullName>
    </submittedName>
</protein>
<dbReference type="Proteomes" id="UP000887104">
    <property type="component" value="Unassembled WGS sequence"/>
</dbReference>
<comment type="caution">
    <text evidence="1">The sequence shown here is derived from an EMBL/GenBank/DDBJ whole genome shotgun (WGS) entry which is preliminary data.</text>
</comment>
<dbReference type="PROSITE" id="PS51257">
    <property type="entry name" value="PROKAR_LIPOPROTEIN"/>
    <property type="match status" value="1"/>
</dbReference>
<keyword evidence="2" id="KW-1185">Reference proteome</keyword>
<dbReference type="EMBL" id="BPEY01000190">
    <property type="protein sequence ID" value="GIU52496.1"/>
    <property type="molecule type" value="Genomic_DNA"/>
</dbReference>
<gene>
    <name evidence="1" type="ORF">TUM4438_45370</name>
</gene>
<dbReference type="RefSeq" id="WP_220783508.1">
    <property type="nucleotide sequence ID" value="NZ_BPEY01000190.1"/>
</dbReference>
<sequence length="120" mass="13320">MKPLFLLIGVLVLFGCTENAKEPVLYKGVYTYGFEVSVFSPDEEAKEYWLYAENQALDEVQQMLTNTIIAANGDNPYPSVHIEFYGIDEGPPTINDGEIPSAYDALMNVCSGIVNLDTKM</sequence>
<organism evidence="1 2">
    <name type="scientific">Shewanella sairae</name>
    <dbReference type="NCBI Taxonomy" id="190310"/>
    <lineage>
        <taxon>Bacteria</taxon>
        <taxon>Pseudomonadati</taxon>
        <taxon>Pseudomonadota</taxon>
        <taxon>Gammaproteobacteria</taxon>
        <taxon>Alteromonadales</taxon>
        <taxon>Shewanellaceae</taxon>
        <taxon>Shewanella</taxon>
    </lineage>
</organism>